<evidence type="ECO:0000256" key="1">
    <source>
        <dbReference type="SAM" id="Phobius"/>
    </source>
</evidence>
<feature type="transmembrane region" description="Helical" evidence="1">
    <location>
        <begin position="6"/>
        <end position="23"/>
    </location>
</feature>
<dbReference type="EMBL" id="VKGK01000026">
    <property type="protein sequence ID" value="TRY12861.1"/>
    <property type="molecule type" value="Genomic_DNA"/>
</dbReference>
<reference evidence="3" key="1">
    <citation type="submission" date="2019-07" db="EMBL/GenBank/DDBJ databases">
        <title>Shewanella sp. YLB-08 draft genomic sequence.</title>
        <authorList>
            <person name="Yu L."/>
        </authorList>
    </citation>
    <scope>NUCLEOTIDE SEQUENCE [LARGE SCALE GENOMIC DNA]</scope>
    <source>
        <strain evidence="3">JCM 20706</strain>
    </source>
</reference>
<keyword evidence="1" id="KW-0472">Membrane</keyword>
<keyword evidence="1" id="KW-0812">Transmembrane</keyword>
<sequence>MNYFFIAASVMGLMTFIGHFSYGRQRYIIPMAESDLEPVVKEEIHCLFHFVSVFIVLSTFVLAACGFDVISSMQGFGLVLFVALNFGMFAIWQLFLAFDSEIQSPYRNLFQWAPFAGISIFSLLGIYF</sequence>
<dbReference type="RefSeq" id="WP_144041712.1">
    <property type="nucleotide sequence ID" value="NZ_BMPL01000024.1"/>
</dbReference>
<protein>
    <recommendedName>
        <fullName evidence="4">DUF423 domain-containing protein</fullName>
    </recommendedName>
</protein>
<dbReference type="Proteomes" id="UP000318126">
    <property type="component" value="Unassembled WGS sequence"/>
</dbReference>
<proteinExistence type="predicted"/>
<dbReference type="AlphaFoldDB" id="A0A553JK88"/>
<keyword evidence="1" id="KW-1133">Transmembrane helix</keyword>
<feature type="transmembrane region" description="Helical" evidence="1">
    <location>
        <begin position="109"/>
        <end position="127"/>
    </location>
</feature>
<accession>A0A553JK88</accession>
<evidence type="ECO:0000313" key="3">
    <source>
        <dbReference type="Proteomes" id="UP000318126"/>
    </source>
</evidence>
<evidence type="ECO:0000313" key="2">
    <source>
        <dbReference type="EMBL" id="TRY12861.1"/>
    </source>
</evidence>
<organism evidence="2 3">
    <name type="scientific">Shewanella hanedai</name>
    <name type="common">Alteromonas hanedai</name>
    <dbReference type="NCBI Taxonomy" id="25"/>
    <lineage>
        <taxon>Bacteria</taxon>
        <taxon>Pseudomonadati</taxon>
        <taxon>Pseudomonadota</taxon>
        <taxon>Gammaproteobacteria</taxon>
        <taxon>Alteromonadales</taxon>
        <taxon>Shewanellaceae</taxon>
        <taxon>Shewanella</taxon>
    </lineage>
</organism>
<dbReference type="OrthoDB" id="6270834at2"/>
<name>A0A553JK88_SHEHA</name>
<feature type="transmembrane region" description="Helical" evidence="1">
    <location>
        <begin position="76"/>
        <end position="97"/>
    </location>
</feature>
<comment type="caution">
    <text evidence="2">The sequence shown here is derived from an EMBL/GenBank/DDBJ whole genome shotgun (WGS) entry which is preliminary data.</text>
</comment>
<feature type="transmembrane region" description="Helical" evidence="1">
    <location>
        <begin position="44"/>
        <end position="70"/>
    </location>
</feature>
<keyword evidence="3" id="KW-1185">Reference proteome</keyword>
<gene>
    <name evidence="2" type="ORF">FN961_18775</name>
</gene>
<evidence type="ECO:0008006" key="4">
    <source>
        <dbReference type="Google" id="ProtNLM"/>
    </source>
</evidence>